<comment type="caution">
    <text evidence="1">The sequence shown here is derived from an EMBL/GenBank/DDBJ whole genome shotgun (WGS) entry which is preliminary data.</text>
</comment>
<keyword evidence="2" id="KW-1185">Reference proteome</keyword>
<name>A0ABQ6BNJ8_9NEIS</name>
<evidence type="ECO:0000313" key="1">
    <source>
        <dbReference type="EMBL" id="GLS03493.1"/>
    </source>
</evidence>
<reference evidence="2" key="1">
    <citation type="journal article" date="2019" name="Int. J. Syst. Evol. Microbiol.">
        <title>The Global Catalogue of Microorganisms (GCM) 10K type strain sequencing project: providing services to taxonomists for standard genome sequencing and annotation.</title>
        <authorList>
            <consortium name="The Broad Institute Genomics Platform"/>
            <consortium name="The Broad Institute Genome Sequencing Center for Infectious Disease"/>
            <person name="Wu L."/>
            <person name="Ma J."/>
        </authorList>
    </citation>
    <scope>NUCLEOTIDE SEQUENCE [LARGE SCALE GENOMIC DNA]</scope>
    <source>
        <strain evidence="2">NBRC 104970</strain>
    </source>
</reference>
<sequence>MTVFKHYVEQGNIPLFFTNSSEVLIEKVKEHPISEQHSIDVKGKNGAMLHIFCRDVKVGAQKIYVTLSGDEVAEQTFEVPIHTLHKFNFEGGVYRLRLDGVVDWKERADEAFISIVPLR</sequence>
<gene>
    <name evidence="1" type="ORF">GCM10007860_06370</name>
</gene>
<dbReference type="Proteomes" id="UP001156836">
    <property type="component" value="Unassembled WGS sequence"/>
</dbReference>
<proteinExistence type="predicted"/>
<protein>
    <submittedName>
        <fullName evidence="1">Uncharacterized protein</fullName>
    </submittedName>
</protein>
<evidence type="ECO:0000313" key="2">
    <source>
        <dbReference type="Proteomes" id="UP001156836"/>
    </source>
</evidence>
<dbReference type="EMBL" id="BSOZ01000005">
    <property type="protein sequence ID" value="GLS03493.1"/>
    <property type="molecule type" value="Genomic_DNA"/>
</dbReference>
<accession>A0ABQ6BNJ8</accession>
<organism evidence="1 2">
    <name type="scientific">Chitiniphilus shinanonensis</name>
    <dbReference type="NCBI Taxonomy" id="553088"/>
    <lineage>
        <taxon>Bacteria</taxon>
        <taxon>Pseudomonadati</taxon>
        <taxon>Pseudomonadota</taxon>
        <taxon>Betaproteobacteria</taxon>
        <taxon>Neisseriales</taxon>
        <taxon>Chitinibacteraceae</taxon>
        <taxon>Chitiniphilus</taxon>
    </lineage>
</organism>